<accession>A0A7S3Z8I5</accession>
<dbReference type="PROSITE" id="PS50297">
    <property type="entry name" value="ANK_REP_REGION"/>
    <property type="match status" value="3"/>
</dbReference>
<dbReference type="AlphaFoldDB" id="A0A7S3Z8I5"/>
<proteinExistence type="predicted"/>
<dbReference type="PANTHER" id="PTHR24171">
    <property type="entry name" value="ANKYRIN REPEAT DOMAIN-CONTAINING PROTEIN 39-RELATED"/>
    <property type="match status" value="1"/>
</dbReference>
<dbReference type="InterPro" id="IPR036770">
    <property type="entry name" value="Ankyrin_rpt-contain_sf"/>
</dbReference>
<dbReference type="Pfam" id="PF00023">
    <property type="entry name" value="Ank"/>
    <property type="match status" value="1"/>
</dbReference>
<feature type="repeat" description="ANK" evidence="3">
    <location>
        <begin position="129"/>
        <end position="161"/>
    </location>
</feature>
<dbReference type="SUPFAM" id="SSF48403">
    <property type="entry name" value="Ankyrin repeat"/>
    <property type="match status" value="1"/>
</dbReference>
<evidence type="ECO:0000256" key="3">
    <source>
        <dbReference type="PROSITE-ProRule" id="PRU00023"/>
    </source>
</evidence>
<dbReference type="Gene3D" id="1.25.40.20">
    <property type="entry name" value="Ankyrin repeat-containing domain"/>
    <property type="match status" value="1"/>
</dbReference>
<dbReference type="GO" id="GO:0004842">
    <property type="term" value="F:ubiquitin-protein transferase activity"/>
    <property type="evidence" value="ECO:0007669"/>
    <property type="project" value="TreeGrafter"/>
</dbReference>
<evidence type="ECO:0000256" key="2">
    <source>
        <dbReference type="ARBA" id="ARBA00023043"/>
    </source>
</evidence>
<dbReference type="PANTHER" id="PTHR24171:SF8">
    <property type="entry name" value="BRCA1-ASSOCIATED RING DOMAIN PROTEIN 1"/>
    <property type="match status" value="1"/>
</dbReference>
<name>A0A7S3Z8I5_9EUKA</name>
<dbReference type="EMBL" id="HBIV01037916">
    <property type="protein sequence ID" value="CAE0675225.1"/>
    <property type="molecule type" value="Transcribed_RNA"/>
</dbReference>
<keyword evidence="1" id="KW-0677">Repeat</keyword>
<organism evidence="4">
    <name type="scientific">Lotharella globosa</name>
    <dbReference type="NCBI Taxonomy" id="91324"/>
    <lineage>
        <taxon>Eukaryota</taxon>
        <taxon>Sar</taxon>
        <taxon>Rhizaria</taxon>
        <taxon>Cercozoa</taxon>
        <taxon>Chlorarachniophyceae</taxon>
        <taxon>Lotharella</taxon>
    </lineage>
</organism>
<dbReference type="PRINTS" id="PR01415">
    <property type="entry name" value="ANKYRIN"/>
</dbReference>
<dbReference type="Pfam" id="PF12796">
    <property type="entry name" value="Ank_2"/>
    <property type="match status" value="1"/>
</dbReference>
<protein>
    <submittedName>
        <fullName evidence="4">Uncharacterized protein</fullName>
    </submittedName>
</protein>
<dbReference type="InterPro" id="IPR002110">
    <property type="entry name" value="Ankyrin_rpt"/>
</dbReference>
<keyword evidence="2 3" id="KW-0040">ANK repeat</keyword>
<dbReference type="GO" id="GO:0085020">
    <property type="term" value="P:protein K6-linked ubiquitination"/>
    <property type="evidence" value="ECO:0007669"/>
    <property type="project" value="TreeGrafter"/>
</dbReference>
<gene>
    <name evidence="4" type="ORF">LGLO00237_LOCUS27001</name>
</gene>
<feature type="repeat" description="ANK" evidence="3">
    <location>
        <begin position="172"/>
        <end position="204"/>
    </location>
</feature>
<evidence type="ECO:0000256" key="1">
    <source>
        <dbReference type="ARBA" id="ARBA00022737"/>
    </source>
</evidence>
<feature type="repeat" description="ANK" evidence="3">
    <location>
        <begin position="96"/>
        <end position="128"/>
    </location>
</feature>
<reference evidence="4" key="1">
    <citation type="submission" date="2021-01" db="EMBL/GenBank/DDBJ databases">
        <authorList>
            <person name="Corre E."/>
            <person name="Pelletier E."/>
            <person name="Niang G."/>
            <person name="Scheremetjew M."/>
            <person name="Finn R."/>
            <person name="Kale V."/>
            <person name="Holt S."/>
            <person name="Cochrane G."/>
            <person name="Meng A."/>
            <person name="Brown T."/>
            <person name="Cohen L."/>
        </authorList>
    </citation>
    <scope>NUCLEOTIDE SEQUENCE</scope>
    <source>
        <strain evidence="4">CCCM811</strain>
    </source>
</reference>
<dbReference type="SMART" id="SM00248">
    <property type="entry name" value="ANK"/>
    <property type="match status" value="3"/>
</dbReference>
<sequence>MGVGCNREMPLSQILDEFWESMKNGNTDLAVMWLQRSSNHDFLDLSDEVDPERKWNAVQWGAYLGDAEFITKMISLYDVPCNQPIPDRKVAHGVEAGSTALHIAVKKRHTECVKTLIEHRAKVNAEDRHGWTSLHRAVDRGRMESVRLLLDLKADINATIKFDTEAMQNAPRLSTALHMAVRAENTGMVKLLIGRGSDRSAKDKQGTTCDRAAQQQSRAFWDAYDDICDRDEMKISLLMATNRRVGASSAVRLLMFNKVFDPQIFFTIFELTPSRIELYYDQKGS</sequence>
<dbReference type="PROSITE" id="PS50088">
    <property type="entry name" value="ANK_REPEAT"/>
    <property type="match status" value="3"/>
</dbReference>
<evidence type="ECO:0000313" key="4">
    <source>
        <dbReference type="EMBL" id="CAE0675225.1"/>
    </source>
</evidence>